<dbReference type="eggNOG" id="COG4974">
    <property type="taxonomic scope" value="Bacteria"/>
</dbReference>
<gene>
    <name evidence="3" type="ORF">JCM21142_124701</name>
</gene>
<dbReference type="Gene3D" id="1.10.443.10">
    <property type="entry name" value="Intergrase catalytic core"/>
    <property type="match status" value="1"/>
</dbReference>
<dbReference type="EMBL" id="BAMD01000164">
    <property type="protein sequence ID" value="GAF05936.1"/>
    <property type="molecule type" value="Genomic_DNA"/>
</dbReference>
<dbReference type="GO" id="GO:0006310">
    <property type="term" value="P:DNA recombination"/>
    <property type="evidence" value="ECO:0007669"/>
    <property type="project" value="UniProtKB-KW"/>
</dbReference>
<evidence type="ECO:0000313" key="3">
    <source>
        <dbReference type="EMBL" id="GAF05936.1"/>
    </source>
</evidence>
<dbReference type="SUPFAM" id="SSF56349">
    <property type="entry name" value="DNA breaking-rejoining enzymes"/>
    <property type="match status" value="1"/>
</dbReference>
<dbReference type="GO" id="GO:0003677">
    <property type="term" value="F:DNA binding"/>
    <property type="evidence" value="ECO:0007669"/>
    <property type="project" value="InterPro"/>
</dbReference>
<dbReference type="OrthoDB" id="9801717at2"/>
<feature type="domain" description="Tyr recombinase" evidence="2">
    <location>
        <begin position="33"/>
        <end position="93"/>
    </location>
</feature>
<evidence type="ECO:0000259" key="2">
    <source>
        <dbReference type="Pfam" id="PF00589"/>
    </source>
</evidence>
<dbReference type="InterPro" id="IPR011010">
    <property type="entry name" value="DNA_brk_join_enz"/>
</dbReference>
<dbReference type="InterPro" id="IPR002104">
    <property type="entry name" value="Integrase_catalytic"/>
</dbReference>
<organism evidence="3 4">
    <name type="scientific">Saccharicrinis fermentans DSM 9555 = JCM 21142</name>
    <dbReference type="NCBI Taxonomy" id="869213"/>
    <lineage>
        <taxon>Bacteria</taxon>
        <taxon>Pseudomonadati</taxon>
        <taxon>Bacteroidota</taxon>
        <taxon>Bacteroidia</taxon>
        <taxon>Marinilabiliales</taxon>
        <taxon>Marinilabiliaceae</taxon>
        <taxon>Saccharicrinis</taxon>
    </lineage>
</organism>
<dbReference type="STRING" id="869213.GCA_000517085_01754"/>
<evidence type="ECO:0000256" key="1">
    <source>
        <dbReference type="ARBA" id="ARBA00023172"/>
    </source>
</evidence>
<protein>
    <submittedName>
        <fullName evidence="3">Site-specific tyrosine recombinase XerC</fullName>
    </submittedName>
</protein>
<dbReference type="InterPro" id="IPR013762">
    <property type="entry name" value="Integrase-like_cat_sf"/>
</dbReference>
<evidence type="ECO:0000313" key="4">
    <source>
        <dbReference type="Proteomes" id="UP000019402"/>
    </source>
</evidence>
<reference evidence="3 4" key="1">
    <citation type="journal article" date="2014" name="Genome Announc.">
        <title>Draft Genome Sequence of Cytophaga fermentans JCM 21142T, a Facultative Anaerobe Isolated from Marine Mud.</title>
        <authorList>
            <person name="Starns D."/>
            <person name="Oshima K."/>
            <person name="Suda W."/>
            <person name="Iino T."/>
            <person name="Yuki M."/>
            <person name="Inoue J."/>
            <person name="Kitamura K."/>
            <person name="Iida T."/>
            <person name="Darby A."/>
            <person name="Hattori M."/>
            <person name="Ohkuma M."/>
        </authorList>
    </citation>
    <scope>NUCLEOTIDE SEQUENCE [LARGE SCALE GENOMIC DNA]</scope>
    <source>
        <strain evidence="3 4">JCM 21142</strain>
    </source>
</reference>
<comment type="caution">
    <text evidence="3">The sequence shown here is derived from an EMBL/GenBank/DDBJ whole genome shotgun (WGS) entry which is preliminary data.</text>
</comment>
<dbReference type="Pfam" id="PF00589">
    <property type="entry name" value="Phage_integrase"/>
    <property type="match status" value="1"/>
</dbReference>
<name>W7YMN1_9BACT</name>
<accession>W7YMN1</accession>
<dbReference type="GO" id="GO:0015074">
    <property type="term" value="P:DNA integration"/>
    <property type="evidence" value="ECO:0007669"/>
    <property type="project" value="InterPro"/>
</dbReference>
<keyword evidence="4" id="KW-1185">Reference proteome</keyword>
<dbReference type="RefSeq" id="WP_027471504.1">
    <property type="nucleotide sequence ID" value="NZ_BAMD01000164.1"/>
</dbReference>
<dbReference type="Proteomes" id="UP000019402">
    <property type="component" value="Unassembled WGS sequence"/>
</dbReference>
<sequence length="118" mass="13674">MQKKTSLTILEKAIVYVPELKKVLKKLENQVDLRGQEVINLKIGDVDFERQTIHIRQSKYKKDRIVPLSPTMAIGLKKYMAAENPCQWLFNGTQPIRYPLWKAINTTWPMWCANSADG</sequence>
<proteinExistence type="predicted"/>
<dbReference type="AlphaFoldDB" id="W7YMN1"/>
<keyword evidence="1" id="KW-0233">DNA recombination</keyword>